<reference evidence="2" key="1">
    <citation type="journal article" date="2019" name="Sci. Rep.">
        <title>Draft genome of Tanacetum cinerariifolium, the natural source of mosquito coil.</title>
        <authorList>
            <person name="Yamashiro T."/>
            <person name="Shiraishi A."/>
            <person name="Satake H."/>
            <person name="Nakayama K."/>
        </authorList>
    </citation>
    <scope>NUCLEOTIDE SEQUENCE</scope>
</reference>
<proteinExistence type="predicted"/>
<sequence>MPCAWCGSATRTTPRTSTTTAGPAPAPAIPPPGQHPAPAHPAPLRQCPKPADAHQIQRLHARGRRHAHVCGRGPERVPAAGDRSRSISTASSKPLNGAVEMLRQAQHDGRESIALLS</sequence>
<organism evidence="2">
    <name type="scientific">Tanacetum cinerariifolium</name>
    <name type="common">Dalmatian daisy</name>
    <name type="synonym">Chrysanthemum cinerariifolium</name>
    <dbReference type="NCBI Taxonomy" id="118510"/>
    <lineage>
        <taxon>Eukaryota</taxon>
        <taxon>Viridiplantae</taxon>
        <taxon>Streptophyta</taxon>
        <taxon>Embryophyta</taxon>
        <taxon>Tracheophyta</taxon>
        <taxon>Spermatophyta</taxon>
        <taxon>Magnoliopsida</taxon>
        <taxon>eudicotyledons</taxon>
        <taxon>Gunneridae</taxon>
        <taxon>Pentapetalae</taxon>
        <taxon>asterids</taxon>
        <taxon>campanulids</taxon>
        <taxon>Asterales</taxon>
        <taxon>Asteraceae</taxon>
        <taxon>Asteroideae</taxon>
        <taxon>Anthemideae</taxon>
        <taxon>Anthemidinae</taxon>
        <taxon>Tanacetum</taxon>
    </lineage>
</organism>
<name>A0A699TK25_TANCI</name>
<gene>
    <name evidence="2" type="ORF">Tci_883024</name>
</gene>
<feature type="region of interest" description="Disordered" evidence="1">
    <location>
        <begin position="1"/>
        <end position="97"/>
    </location>
</feature>
<evidence type="ECO:0000256" key="1">
    <source>
        <dbReference type="SAM" id="MobiDB-lite"/>
    </source>
</evidence>
<comment type="caution">
    <text evidence="2">The sequence shown here is derived from an EMBL/GenBank/DDBJ whole genome shotgun (WGS) entry which is preliminary data.</text>
</comment>
<feature type="compositionally biased region" description="Basic residues" evidence="1">
    <location>
        <begin position="57"/>
        <end position="69"/>
    </location>
</feature>
<dbReference type="EMBL" id="BKCJ011256617">
    <property type="protein sequence ID" value="GFD11055.1"/>
    <property type="molecule type" value="Genomic_DNA"/>
</dbReference>
<evidence type="ECO:0000313" key="2">
    <source>
        <dbReference type="EMBL" id="GFD11055.1"/>
    </source>
</evidence>
<accession>A0A699TK25</accession>
<dbReference type="AlphaFoldDB" id="A0A699TK25"/>
<feature type="compositionally biased region" description="Pro residues" evidence="1">
    <location>
        <begin position="24"/>
        <end position="41"/>
    </location>
</feature>
<feature type="compositionally biased region" description="Low complexity" evidence="1">
    <location>
        <begin position="8"/>
        <end position="23"/>
    </location>
</feature>
<protein>
    <submittedName>
        <fullName evidence="2">Uncharacterized protein</fullName>
    </submittedName>
</protein>